<organism evidence="1 2">
    <name type="scientific">Agarivorans aestuarii</name>
    <dbReference type="NCBI Taxonomy" id="1563703"/>
    <lineage>
        <taxon>Bacteria</taxon>
        <taxon>Pseudomonadati</taxon>
        <taxon>Pseudomonadota</taxon>
        <taxon>Gammaproteobacteria</taxon>
        <taxon>Alteromonadales</taxon>
        <taxon>Alteromonadaceae</taxon>
        <taxon>Agarivorans</taxon>
    </lineage>
</organism>
<dbReference type="EMBL" id="JAYDYW010000006">
    <property type="protein sequence ID" value="MEE1673986.1"/>
    <property type="molecule type" value="Genomic_DNA"/>
</dbReference>
<reference evidence="1 2" key="2">
    <citation type="submission" date="2023-12" db="EMBL/GenBank/DDBJ databases">
        <authorList>
            <consortium name="Cladostephus spongiosus"/>
            <person name="Lorente B."/>
            <person name="Cabral C."/>
            <person name="Frias J."/>
            <person name="Faria J."/>
            <person name="Toubarro D."/>
        </authorList>
    </citation>
    <scope>NUCLEOTIDE SEQUENCE [LARGE SCALE GENOMIC DNA]</scope>
    <source>
        <strain evidence="1 2">ZMCS4</strain>
    </source>
</reference>
<accession>A0ABU7G3M0</accession>
<sequence>MQRLIDVNLVLRVYEKICRLGTKQQDNYLYEGLSASSDWDGYTIVVSNAQLELSVFFHNKYQFSSHDDKAIERFIKQLKFIDEN</sequence>
<evidence type="ECO:0000313" key="2">
    <source>
        <dbReference type="Proteomes" id="UP001310248"/>
    </source>
</evidence>
<protein>
    <submittedName>
        <fullName evidence="1">DUF3081 family protein</fullName>
    </submittedName>
</protein>
<evidence type="ECO:0000313" key="1">
    <source>
        <dbReference type="EMBL" id="MEE1673986.1"/>
    </source>
</evidence>
<reference evidence="2" key="1">
    <citation type="submission" date="2023-07" db="EMBL/GenBank/DDBJ databases">
        <title>Draft genome sequence of Agarivorans aestuarii strain ZMCS4, a CAZymes producing bacteria isolated from the marine brown algae Clodostephus spongiosus.</title>
        <authorList>
            <person name="Lorente B."/>
            <person name="Cabral C."/>
            <person name="Frias J."/>
            <person name="Faria J."/>
            <person name="Toubarro D."/>
        </authorList>
    </citation>
    <scope>NUCLEOTIDE SEQUENCE [LARGE SCALE GENOMIC DNA]</scope>
    <source>
        <strain evidence="2">ZMCS4</strain>
    </source>
</reference>
<dbReference type="Proteomes" id="UP001310248">
    <property type="component" value="Unassembled WGS sequence"/>
</dbReference>
<proteinExistence type="predicted"/>
<dbReference type="InterPro" id="IPR021432">
    <property type="entry name" value="DUF3081"/>
</dbReference>
<gene>
    <name evidence="1" type="ORF">SNR37_003413</name>
</gene>
<name>A0ABU7G3M0_9ALTE</name>
<dbReference type="RefSeq" id="WP_163132233.1">
    <property type="nucleotide sequence ID" value="NZ_JAYDYW010000006.1"/>
</dbReference>
<dbReference type="Pfam" id="PF11280">
    <property type="entry name" value="DUF3081"/>
    <property type="match status" value="1"/>
</dbReference>
<comment type="caution">
    <text evidence="1">The sequence shown here is derived from an EMBL/GenBank/DDBJ whole genome shotgun (WGS) entry which is preliminary data.</text>
</comment>
<keyword evidence="2" id="KW-1185">Reference proteome</keyword>